<keyword evidence="1" id="KW-1133">Transmembrane helix</keyword>
<organism evidence="2 3">
    <name type="scientific">Amycolatopsis rhizosphaerae</name>
    <dbReference type="NCBI Taxonomy" id="2053003"/>
    <lineage>
        <taxon>Bacteria</taxon>
        <taxon>Bacillati</taxon>
        <taxon>Actinomycetota</taxon>
        <taxon>Actinomycetes</taxon>
        <taxon>Pseudonocardiales</taxon>
        <taxon>Pseudonocardiaceae</taxon>
        <taxon>Amycolatopsis</taxon>
    </lineage>
</organism>
<dbReference type="AlphaFoldDB" id="A0A558CFA3"/>
<keyword evidence="3" id="KW-1185">Reference proteome</keyword>
<name>A0A558CFA3_9PSEU</name>
<sequence>MAENPYRFGEDTEPATERPARRRVDLFALIIGIGTLLVSAYTLTDGATWLPPANLRWTLAGGAVLLGVLMLGASLRGGRHR</sequence>
<reference evidence="2 3" key="1">
    <citation type="submission" date="2019-07" db="EMBL/GenBank/DDBJ databases">
        <authorList>
            <person name="Duangmal K."/>
            <person name="Teo W.F.A."/>
        </authorList>
    </citation>
    <scope>NUCLEOTIDE SEQUENCE [LARGE SCALE GENOMIC DNA]</scope>
    <source>
        <strain evidence="2 3">TBRC 6029</strain>
    </source>
</reference>
<dbReference type="OrthoDB" id="3637587at2"/>
<gene>
    <name evidence="2" type="ORF">FNH05_19140</name>
</gene>
<accession>A0A558CFA3</accession>
<evidence type="ECO:0000313" key="3">
    <source>
        <dbReference type="Proteomes" id="UP000320011"/>
    </source>
</evidence>
<comment type="caution">
    <text evidence="2">The sequence shown here is derived from an EMBL/GenBank/DDBJ whole genome shotgun (WGS) entry which is preliminary data.</text>
</comment>
<evidence type="ECO:0000313" key="2">
    <source>
        <dbReference type="EMBL" id="TVT47458.1"/>
    </source>
</evidence>
<feature type="transmembrane region" description="Helical" evidence="1">
    <location>
        <begin position="26"/>
        <end position="43"/>
    </location>
</feature>
<dbReference type="RefSeq" id="WP_144590066.1">
    <property type="nucleotide sequence ID" value="NZ_VJWX01000188.1"/>
</dbReference>
<proteinExistence type="predicted"/>
<protein>
    <submittedName>
        <fullName evidence="2">Uncharacterized protein</fullName>
    </submittedName>
</protein>
<dbReference type="Proteomes" id="UP000320011">
    <property type="component" value="Unassembled WGS sequence"/>
</dbReference>
<keyword evidence="1" id="KW-0812">Transmembrane</keyword>
<feature type="transmembrane region" description="Helical" evidence="1">
    <location>
        <begin position="55"/>
        <end position="75"/>
    </location>
</feature>
<evidence type="ECO:0000256" key="1">
    <source>
        <dbReference type="SAM" id="Phobius"/>
    </source>
</evidence>
<reference evidence="2 3" key="2">
    <citation type="submission" date="2019-08" db="EMBL/GenBank/DDBJ databases">
        <title>Amycolatopsis acidicola sp. nov., isolated from peat swamp forest soil.</title>
        <authorList>
            <person name="Srisuk N."/>
        </authorList>
    </citation>
    <scope>NUCLEOTIDE SEQUENCE [LARGE SCALE GENOMIC DNA]</scope>
    <source>
        <strain evidence="2 3">TBRC 6029</strain>
    </source>
</reference>
<dbReference type="EMBL" id="VJWX01000188">
    <property type="protein sequence ID" value="TVT47458.1"/>
    <property type="molecule type" value="Genomic_DNA"/>
</dbReference>
<keyword evidence="1" id="KW-0472">Membrane</keyword>